<dbReference type="Proteomes" id="UP000188219">
    <property type="component" value="Chromosome"/>
</dbReference>
<gene>
    <name evidence="1" type="ORF">Mag101_07460</name>
</gene>
<organism evidence="1 2">
    <name type="scientific">Microbulbifer agarilyticus</name>
    <dbReference type="NCBI Taxonomy" id="260552"/>
    <lineage>
        <taxon>Bacteria</taxon>
        <taxon>Pseudomonadati</taxon>
        <taxon>Pseudomonadota</taxon>
        <taxon>Gammaproteobacteria</taxon>
        <taxon>Cellvibrionales</taxon>
        <taxon>Microbulbiferaceae</taxon>
        <taxon>Microbulbifer</taxon>
    </lineage>
</organism>
<dbReference type="STRING" id="260552.Mag101_07460"/>
<dbReference type="RefSeq" id="WP_077402929.1">
    <property type="nucleotide sequence ID" value="NZ_CP019650.1"/>
</dbReference>
<dbReference type="EMBL" id="CP019650">
    <property type="protein sequence ID" value="AQQ67495.1"/>
    <property type="molecule type" value="Genomic_DNA"/>
</dbReference>
<evidence type="ECO:0000313" key="2">
    <source>
        <dbReference type="Proteomes" id="UP000188219"/>
    </source>
</evidence>
<dbReference type="KEGG" id="maga:Mag101_07460"/>
<dbReference type="AlphaFoldDB" id="A0A1Q2M436"/>
<name>A0A1Q2M436_9GAMM</name>
<keyword evidence="2" id="KW-1185">Reference proteome</keyword>
<reference evidence="1" key="1">
    <citation type="submission" date="2017-02" db="EMBL/GenBank/DDBJ databases">
        <title>Genome of Microbulbifer agarilyticus GP101.</title>
        <authorList>
            <person name="Jung J."/>
            <person name="Bae S.S."/>
            <person name="Baek K."/>
        </authorList>
    </citation>
    <scope>NUCLEOTIDE SEQUENCE [LARGE SCALE GENOMIC DNA]</scope>
    <source>
        <strain evidence="1">GP101</strain>
    </source>
</reference>
<accession>A0A1Q2M436</accession>
<proteinExistence type="predicted"/>
<protein>
    <submittedName>
        <fullName evidence="1">Uncharacterized protein</fullName>
    </submittedName>
</protein>
<evidence type="ECO:0000313" key="1">
    <source>
        <dbReference type="EMBL" id="AQQ67495.1"/>
    </source>
</evidence>
<sequence>MSLSNLQYTPRMDIPGLAAGQTAYTIDSGSNAGKIVRVSLSSVSEPAPSGPLTFTVLKAVGAVIDENNAVQSSAFGTVLDNIGVQTKSLSDAALDSGDINIVNEQSELIEDCVHSVTRRLANIAALAMAQLPQE</sequence>